<dbReference type="Pfam" id="PF12874">
    <property type="entry name" value="zf-met"/>
    <property type="match status" value="1"/>
</dbReference>
<evidence type="ECO:0000313" key="3">
    <source>
        <dbReference type="Proteomes" id="UP001054945"/>
    </source>
</evidence>
<feature type="domain" description="C2H2-type" evidence="1">
    <location>
        <begin position="25"/>
        <end position="44"/>
    </location>
</feature>
<reference evidence="2 3" key="1">
    <citation type="submission" date="2021-06" db="EMBL/GenBank/DDBJ databases">
        <title>Caerostris extrusa draft genome.</title>
        <authorList>
            <person name="Kono N."/>
            <person name="Arakawa K."/>
        </authorList>
    </citation>
    <scope>NUCLEOTIDE SEQUENCE [LARGE SCALE GENOMIC DNA]</scope>
</reference>
<evidence type="ECO:0000313" key="2">
    <source>
        <dbReference type="EMBL" id="GIY47268.1"/>
    </source>
</evidence>
<dbReference type="AlphaFoldDB" id="A0AAV4TT29"/>
<dbReference type="EMBL" id="BPLR01011557">
    <property type="protein sequence ID" value="GIY47268.1"/>
    <property type="molecule type" value="Genomic_DNA"/>
</dbReference>
<evidence type="ECO:0000259" key="1">
    <source>
        <dbReference type="Pfam" id="PF12874"/>
    </source>
</evidence>
<gene>
    <name evidence="2" type="ORF">CEXT_257901</name>
</gene>
<dbReference type="Proteomes" id="UP001054945">
    <property type="component" value="Unassembled WGS sequence"/>
</dbReference>
<comment type="caution">
    <text evidence="2">The sequence shown here is derived from an EMBL/GenBank/DDBJ whole genome shotgun (WGS) entry which is preliminary data.</text>
</comment>
<sequence length="76" mass="8729">MQGHICECESCKLTFINGNQAGSLDCEPCELTFMNENHASSHLKTGTPLTTFVTRKIYRPKERKSRYYNAHQSIDF</sequence>
<keyword evidence="3" id="KW-1185">Reference proteome</keyword>
<proteinExistence type="predicted"/>
<dbReference type="InterPro" id="IPR013087">
    <property type="entry name" value="Znf_C2H2_type"/>
</dbReference>
<accession>A0AAV4TT29</accession>
<organism evidence="2 3">
    <name type="scientific">Caerostris extrusa</name>
    <name type="common">Bark spider</name>
    <name type="synonym">Caerostris bankana</name>
    <dbReference type="NCBI Taxonomy" id="172846"/>
    <lineage>
        <taxon>Eukaryota</taxon>
        <taxon>Metazoa</taxon>
        <taxon>Ecdysozoa</taxon>
        <taxon>Arthropoda</taxon>
        <taxon>Chelicerata</taxon>
        <taxon>Arachnida</taxon>
        <taxon>Araneae</taxon>
        <taxon>Araneomorphae</taxon>
        <taxon>Entelegynae</taxon>
        <taxon>Araneoidea</taxon>
        <taxon>Araneidae</taxon>
        <taxon>Caerostris</taxon>
    </lineage>
</organism>
<name>A0AAV4TT29_CAEEX</name>
<protein>
    <recommendedName>
        <fullName evidence="1">C2H2-type domain-containing protein</fullName>
    </recommendedName>
</protein>